<dbReference type="EMBL" id="JAMYWD010000001">
    <property type="protein sequence ID" value="KAJ4981055.1"/>
    <property type="molecule type" value="Genomic_DNA"/>
</dbReference>
<evidence type="ECO:0000313" key="6">
    <source>
        <dbReference type="Proteomes" id="UP001141806"/>
    </source>
</evidence>
<dbReference type="AlphaFoldDB" id="A0A9Q0R2J8"/>
<gene>
    <name evidence="5" type="ORF">NE237_031892</name>
</gene>
<sequence>MAYGFSGYGTPSYRHAIANIGVDYGGYSTGFGGYGGYNNGYSGPTEPYGNSSATNTDYVSGPPSAPKSPWTNQGSYGRTIYASASFGVNASYGIVVFWNTIGVGDSTAGTEGSGTCFKCDGHEGKSQYGKIIESKIISDRENGRSRGFGFVTFRDEQSMRDAIERMNGQDLDGRNITVNKVQTRGGGGGGGGGYCSGDGGSYGGGGGGYGRREGNSYGGSCSRLLFSV</sequence>
<evidence type="ECO:0000313" key="5">
    <source>
        <dbReference type="EMBL" id="KAJ4981055.1"/>
    </source>
</evidence>
<dbReference type="InterPro" id="IPR000504">
    <property type="entry name" value="RRM_dom"/>
</dbReference>
<feature type="region of interest" description="Disordered" evidence="3">
    <location>
        <begin position="48"/>
        <end position="70"/>
    </location>
</feature>
<keyword evidence="6" id="KW-1185">Reference proteome</keyword>
<feature type="domain" description="RRM" evidence="4">
    <location>
        <begin position="117"/>
        <end position="183"/>
    </location>
</feature>
<evidence type="ECO:0000256" key="3">
    <source>
        <dbReference type="SAM" id="MobiDB-lite"/>
    </source>
</evidence>
<dbReference type="Proteomes" id="UP001141806">
    <property type="component" value="Unassembled WGS sequence"/>
</dbReference>
<reference evidence="5" key="1">
    <citation type="journal article" date="2023" name="Plant J.">
        <title>The genome of the king protea, Protea cynaroides.</title>
        <authorList>
            <person name="Chang J."/>
            <person name="Duong T.A."/>
            <person name="Schoeman C."/>
            <person name="Ma X."/>
            <person name="Roodt D."/>
            <person name="Barker N."/>
            <person name="Li Z."/>
            <person name="Van de Peer Y."/>
            <person name="Mizrachi E."/>
        </authorList>
    </citation>
    <scope>NUCLEOTIDE SEQUENCE</scope>
    <source>
        <tissue evidence="5">Young leaves</tissue>
    </source>
</reference>
<organism evidence="5 6">
    <name type="scientific">Protea cynaroides</name>
    <dbReference type="NCBI Taxonomy" id="273540"/>
    <lineage>
        <taxon>Eukaryota</taxon>
        <taxon>Viridiplantae</taxon>
        <taxon>Streptophyta</taxon>
        <taxon>Embryophyta</taxon>
        <taxon>Tracheophyta</taxon>
        <taxon>Spermatophyta</taxon>
        <taxon>Magnoliopsida</taxon>
        <taxon>Proteales</taxon>
        <taxon>Proteaceae</taxon>
        <taxon>Protea</taxon>
    </lineage>
</organism>
<accession>A0A9Q0R2J8</accession>
<evidence type="ECO:0000259" key="4">
    <source>
        <dbReference type="PROSITE" id="PS50102"/>
    </source>
</evidence>
<dbReference type="InterPro" id="IPR052462">
    <property type="entry name" value="SLIRP/GR-RBP-like"/>
</dbReference>
<dbReference type="PANTHER" id="PTHR48027">
    <property type="entry name" value="HETEROGENEOUS NUCLEAR RIBONUCLEOPROTEIN 87F-RELATED"/>
    <property type="match status" value="1"/>
</dbReference>
<feature type="compositionally biased region" description="Polar residues" evidence="3">
    <location>
        <begin position="48"/>
        <end position="58"/>
    </location>
</feature>
<name>A0A9Q0R2J8_9MAGN</name>
<dbReference type="PROSITE" id="PS50102">
    <property type="entry name" value="RRM"/>
    <property type="match status" value="1"/>
</dbReference>
<dbReference type="InterPro" id="IPR035979">
    <property type="entry name" value="RBD_domain_sf"/>
</dbReference>
<proteinExistence type="predicted"/>
<dbReference type="Gene3D" id="3.30.70.330">
    <property type="match status" value="1"/>
</dbReference>
<dbReference type="SUPFAM" id="SSF54928">
    <property type="entry name" value="RNA-binding domain, RBD"/>
    <property type="match status" value="1"/>
</dbReference>
<dbReference type="OrthoDB" id="439808at2759"/>
<comment type="caution">
    <text evidence="5">The sequence shown here is derived from an EMBL/GenBank/DDBJ whole genome shotgun (WGS) entry which is preliminary data.</text>
</comment>
<evidence type="ECO:0000256" key="2">
    <source>
        <dbReference type="PROSITE-ProRule" id="PRU00176"/>
    </source>
</evidence>
<dbReference type="SMART" id="SM00360">
    <property type="entry name" value="RRM"/>
    <property type="match status" value="1"/>
</dbReference>
<protein>
    <recommendedName>
        <fullName evidence="4">RRM domain-containing protein</fullName>
    </recommendedName>
</protein>
<dbReference type="GO" id="GO:0003723">
    <property type="term" value="F:RNA binding"/>
    <property type="evidence" value="ECO:0007669"/>
    <property type="project" value="UniProtKB-UniRule"/>
</dbReference>
<dbReference type="InterPro" id="IPR012677">
    <property type="entry name" value="Nucleotide-bd_a/b_plait_sf"/>
</dbReference>
<evidence type="ECO:0000256" key="1">
    <source>
        <dbReference type="ARBA" id="ARBA00022884"/>
    </source>
</evidence>
<dbReference type="Pfam" id="PF00076">
    <property type="entry name" value="RRM_1"/>
    <property type="match status" value="1"/>
</dbReference>
<keyword evidence="1 2" id="KW-0694">RNA-binding</keyword>